<proteinExistence type="predicted"/>
<sequence length="109" mass="11754">MQPKALIITLFVALTAAAPSPQGQEDVPDIIQGKVKNPDSDSNGGVSILAQKTWQAAGGCKTDWDEDRRCVNQCIGEANSKCRGWDSMTGVIQGGCLFSWRTCLCVCEY</sequence>
<name>A0A175VSC6_9PEZI</name>
<dbReference type="Proteomes" id="UP000078237">
    <property type="component" value="Unassembled WGS sequence"/>
</dbReference>
<feature type="signal peptide" evidence="1">
    <location>
        <begin position="1"/>
        <end position="17"/>
    </location>
</feature>
<dbReference type="AlphaFoldDB" id="A0A175VSC6"/>
<dbReference type="OrthoDB" id="2331623at2759"/>
<keyword evidence="1" id="KW-0732">Signal</keyword>
<keyword evidence="3" id="KW-1185">Reference proteome</keyword>
<protein>
    <submittedName>
        <fullName evidence="2">Uncharacterized protein</fullName>
    </submittedName>
</protein>
<accession>A0A175VSC6</accession>
<comment type="caution">
    <text evidence="2">The sequence shown here is derived from an EMBL/GenBank/DDBJ whole genome shotgun (WGS) entry which is preliminary data.</text>
</comment>
<gene>
    <name evidence="2" type="ORF">MMYC01_208982</name>
</gene>
<organism evidence="2 3">
    <name type="scientific">Madurella mycetomatis</name>
    <dbReference type="NCBI Taxonomy" id="100816"/>
    <lineage>
        <taxon>Eukaryota</taxon>
        <taxon>Fungi</taxon>
        <taxon>Dikarya</taxon>
        <taxon>Ascomycota</taxon>
        <taxon>Pezizomycotina</taxon>
        <taxon>Sordariomycetes</taxon>
        <taxon>Sordariomycetidae</taxon>
        <taxon>Sordariales</taxon>
        <taxon>Sordariales incertae sedis</taxon>
        <taxon>Madurella</taxon>
    </lineage>
</organism>
<evidence type="ECO:0000313" key="2">
    <source>
        <dbReference type="EMBL" id="KXX74212.1"/>
    </source>
</evidence>
<evidence type="ECO:0000256" key="1">
    <source>
        <dbReference type="SAM" id="SignalP"/>
    </source>
</evidence>
<evidence type="ECO:0000313" key="3">
    <source>
        <dbReference type="Proteomes" id="UP000078237"/>
    </source>
</evidence>
<dbReference type="EMBL" id="LCTW02000375">
    <property type="protein sequence ID" value="KXX74212.1"/>
    <property type="molecule type" value="Genomic_DNA"/>
</dbReference>
<dbReference type="VEuPathDB" id="FungiDB:MMYC01_208982"/>
<reference evidence="2 3" key="1">
    <citation type="journal article" date="2016" name="Genome Announc.">
        <title>Genome Sequence of Madurella mycetomatis mm55, Isolated from a Human Mycetoma Case in Sudan.</title>
        <authorList>
            <person name="Smit S."/>
            <person name="Derks M.F."/>
            <person name="Bervoets S."/>
            <person name="Fahal A."/>
            <person name="van Leeuwen W."/>
            <person name="van Belkum A."/>
            <person name="van de Sande W.W."/>
        </authorList>
    </citation>
    <scope>NUCLEOTIDE SEQUENCE [LARGE SCALE GENOMIC DNA]</scope>
    <source>
        <strain evidence="3">mm55</strain>
    </source>
</reference>
<feature type="chain" id="PRO_5008043250" evidence="1">
    <location>
        <begin position="18"/>
        <end position="109"/>
    </location>
</feature>